<accession>A0ABS6G3V2</accession>
<feature type="binding site" evidence="8">
    <location>
        <begin position="22"/>
        <end position="23"/>
    </location>
    <ligand>
        <name>ATP</name>
        <dbReference type="ChEBI" id="CHEBI:30616"/>
    </ligand>
</feature>
<evidence type="ECO:0000313" key="11">
    <source>
        <dbReference type="Proteomes" id="UP000779508"/>
    </source>
</evidence>
<keyword evidence="3 8" id="KW-0547">Nucleotide-binding</keyword>
<name>A0ABS6G3V2_9FIRM</name>
<feature type="binding site" evidence="8">
    <location>
        <position position="189"/>
    </location>
    <ligand>
        <name>ATP</name>
        <dbReference type="ChEBI" id="CHEBI:30616"/>
    </ligand>
</feature>
<comment type="similarity">
    <text evidence="1 8 9">Belongs to the class-I aminoacyl-tRNA synthetase family.</text>
</comment>
<proteinExistence type="inferred from homology"/>
<dbReference type="PANTHER" id="PTHR43766:SF1">
    <property type="entry name" value="TRYPTOPHAN--TRNA LIGASE, MITOCHONDRIAL"/>
    <property type="match status" value="1"/>
</dbReference>
<evidence type="ECO:0000256" key="4">
    <source>
        <dbReference type="ARBA" id="ARBA00022840"/>
    </source>
</evidence>
<dbReference type="CDD" id="cd00806">
    <property type="entry name" value="TrpRS_core"/>
    <property type="match status" value="1"/>
</dbReference>
<reference evidence="10 11" key="1">
    <citation type="submission" date="2021-06" db="EMBL/GenBank/DDBJ databases">
        <authorList>
            <person name="Sun Q."/>
            <person name="Li D."/>
        </authorList>
    </citation>
    <scope>NUCLEOTIDE SEQUENCE [LARGE SCALE GENOMIC DNA]</scope>
    <source>
        <strain evidence="10 11">MSJ-5</strain>
    </source>
</reference>
<comment type="catalytic activity">
    <reaction evidence="7 8">
        <text>tRNA(Trp) + L-tryptophan + ATP = L-tryptophyl-tRNA(Trp) + AMP + diphosphate + H(+)</text>
        <dbReference type="Rhea" id="RHEA:24080"/>
        <dbReference type="Rhea" id="RHEA-COMP:9671"/>
        <dbReference type="Rhea" id="RHEA-COMP:9705"/>
        <dbReference type="ChEBI" id="CHEBI:15378"/>
        <dbReference type="ChEBI" id="CHEBI:30616"/>
        <dbReference type="ChEBI" id="CHEBI:33019"/>
        <dbReference type="ChEBI" id="CHEBI:57912"/>
        <dbReference type="ChEBI" id="CHEBI:78442"/>
        <dbReference type="ChEBI" id="CHEBI:78535"/>
        <dbReference type="ChEBI" id="CHEBI:456215"/>
        <dbReference type="EC" id="6.1.1.2"/>
    </reaction>
</comment>
<comment type="caution">
    <text evidence="10">The sequence shown here is derived from an EMBL/GenBank/DDBJ whole genome shotgun (WGS) entry which is preliminary data.</text>
</comment>
<dbReference type="PROSITE" id="PS00178">
    <property type="entry name" value="AA_TRNA_LIGASE_I"/>
    <property type="match status" value="1"/>
</dbReference>
<evidence type="ECO:0000313" key="10">
    <source>
        <dbReference type="EMBL" id="MBU5677166.1"/>
    </source>
</evidence>
<keyword evidence="8" id="KW-0963">Cytoplasm</keyword>
<sequence>MSNQNKKVVFSGAQPTGSLTLGNYIGAVQNWKVLEEEHDCLYCIVDSHSLTIRHDPKEFRKTSLSFLVQYLASGLDPEKNIIYFQSHVPQHAELSWILGCNTYVGELNRMTQFKDKSEKNKDNINSGLFTYPVLMAADILLYRANLVPVGEDQKQHLEITRDIAMRFNNLYGETFPIPEAHTPKVGARIMSLQEPTKKMSKSDDNVNGTIFLMDSDDVIMKKMKRAVTDSENLVAYRDEQPGVKNLITIYSRLSGLSIEEIVSKYEGKGYGAFKKDTAEVIIEFLRPFKKSYEDYMNNLDYVEKVYKNGAKRAYELAEDTMSLVRSRIGLIEK</sequence>
<feature type="short sequence motif" description="'HIGH' region" evidence="8">
    <location>
        <begin position="15"/>
        <end position="23"/>
    </location>
</feature>
<dbReference type="InterPro" id="IPR050203">
    <property type="entry name" value="Trp-tRNA_synthetase"/>
</dbReference>
<dbReference type="InterPro" id="IPR001412">
    <property type="entry name" value="aa-tRNA-synth_I_CS"/>
</dbReference>
<evidence type="ECO:0000256" key="8">
    <source>
        <dbReference type="HAMAP-Rule" id="MF_00140"/>
    </source>
</evidence>
<keyword evidence="11" id="KW-1185">Reference proteome</keyword>
<dbReference type="EMBL" id="JAHLQK010000004">
    <property type="protein sequence ID" value="MBU5677166.1"/>
    <property type="molecule type" value="Genomic_DNA"/>
</dbReference>
<evidence type="ECO:0000256" key="3">
    <source>
        <dbReference type="ARBA" id="ARBA00022741"/>
    </source>
</evidence>
<dbReference type="Proteomes" id="UP000779508">
    <property type="component" value="Unassembled WGS sequence"/>
</dbReference>
<gene>
    <name evidence="8 10" type="primary">trpS</name>
    <name evidence="10" type="ORF">KQI88_12160</name>
</gene>
<evidence type="ECO:0000256" key="1">
    <source>
        <dbReference type="ARBA" id="ARBA00005594"/>
    </source>
</evidence>
<dbReference type="NCBIfam" id="TIGR00233">
    <property type="entry name" value="trpS"/>
    <property type="match status" value="1"/>
</dbReference>
<evidence type="ECO:0000256" key="5">
    <source>
        <dbReference type="ARBA" id="ARBA00022917"/>
    </source>
</evidence>
<evidence type="ECO:0000256" key="7">
    <source>
        <dbReference type="ARBA" id="ARBA00049929"/>
    </source>
</evidence>
<dbReference type="RefSeq" id="WP_216417686.1">
    <property type="nucleotide sequence ID" value="NZ_JAHLQK010000004.1"/>
</dbReference>
<feature type="binding site" evidence="8">
    <location>
        <begin position="150"/>
        <end position="152"/>
    </location>
    <ligand>
        <name>ATP</name>
        <dbReference type="ChEBI" id="CHEBI:30616"/>
    </ligand>
</feature>
<feature type="short sequence motif" description="'KMSKS' region" evidence="8">
    <location>
        <begin position="198"/>
        <end position="202"/>
    </location>
</feature>
<keyword evidence="2 8" id="KW-0436">Ligase</keyword>
<comment type="subunit">
    <text evidence="8">Homodimer.</text>
</comment>
<keyword evidence="4 8" id="KW-0067">ATP-binding</keyword>
<dbReference type="InterPro" id="IPR002306">
    <property type="entry name" value="Trp-tRNA-ligase"/>
</dbReference>
<comment type="function">
    <text evidence="8">Catalyzes the attachment of tryptophan to tRNA(Trp).</text>
</comment>
<dbReference type="InterPro" id="IPR024109">
    <property type="entry name" value="Trp-tRNA-ligase_bac-type"/>
</dbReference>
<dbReference type="InterPro" id="IPR002305">
    <property type="entry name" value="aa-tRNA-synth_Ic"/>
</dbReference>
<keyword evidence="6 8" id="KW-0030">Aminoacyl-tRNA synthetase</keyword>
<feature type="binding site" evidence="8">
    <location>
        <begin position="198"/>
        <end position="202"/>
    </location>
    <ligand>
        <name>ATP</name>
        <dbReference type="ChEBI" id="CHEBI:30616"/>
    </ligand>
</feature>
<dbReference type="Pfam" id="PF00579">
    <property type="entry name" value="tRNA-synt_1b"/>
    <property type="match status" value="1"/>
</dbReference>
<organism evidence="10 11">
    <name type="scientific">Alkaliphilus flagellatus</name>
    <dbReference type="NCBI Taxonomy" id="2841507"/>
    <lineage>
        <taxon>Bacteria</taxon>
        <taxon>Bacillati</taxon>
        <taxon>Bacillota</taxon>
        <taxon>Clostridia</taxon>
        <taxon>Peptostreptococcales</taxon>
        <taxon>Natronincolaceae</taxon>
        <taxon>Alkaliphilus</taxon>
    </lineage>
</organism>
<keyword evidence="5 8" id="KW-0648">Protein biosynthesis</keyword>
<dbReference type="GO" id="GO:0004830">
    <property type="term" value="F:tryptophan-tRNA ligase activity"/>
    <property type="evidence" value="ECO:0007669"/>
    <property type="project" value="UniProtKB-EC"/>
</dbReference>
<evidence type="ECO:0000256" key="2">
    <source>
        <dbReference type="ARBA" id="ARBA00022598"/>
    </source>
</evidence>
<dbReference type="PANTHER" id="PTHR43766">
    <property type="entry name" value="TRYPTOPHAN--TRNA LIGASE, MITOCHONDRIAL"/>
    <property type="match status" value="1"/>
</dbReference>
<protein>
    <recommendedName>
        <fullName evidence="8">Tryptophan--tRNA ligase</fullName>
        <ecNumber evidence="8">6.1.1.2</ecNumber>
    </recommendedName>
    <alternativeName>
        <fullName evidence="8">Tryptophanyl-tRNA synthetase</fullName>
        <shortName evidence="8">TrpRS</shortName>
    </alternativeName>
</protein>
<comment type="subcellular location">
    <subcellularLocation>
        <location evidence="8">Cytoplasm</location>
    </subcellularLocation>
</comment>
<evidence type="ECO:0000256" key="9">
    <source>
        <dbReference type="RuleBase" id="RU363036"/>
    </source>
</evidence>
<feature type="binding site" evidence="8">
    <location>
        <begin position="14"/>
        <end position="16"/>
    </location>
    <ligand>
        <name>ATP</name>
        <dbReference type="ChEBI" id="CHEBI:30616"/>
    </ligand>
</feature>
<feature type="binding site" evidence="8">
    <location>
        <position position="138"/>
    </location>
    <ligand>
        <name>L-tryptophan</name>
        <dbReference type="ChEBI" id="CHEBI:57912"/>
    </ligand>
</feature>
<evidence type="ECO:0000256" key="6">
    <source>
        <dbReference type="ARBA" id="ARBA00023146"/>
    </source>
</evidence>
<dbReference type="EC" id="6.1.1.2" evidence="8"/>
<dbReference type="HAMAP" id="MF_00140_B">
    <property type="entry name" value="Trp_tRNA_synth_B"/>
    <property type="match status" value="1"/>
</dbReference>